<feature type="transmembrane region" description="Helical" evidence="8">
    <location>
        <begin position="391"/>
        <end position="415"/>
    </location>
</feature>
<dbReference type="PANTHER" id="PTHR42718">
    <property type="entry name" value="MAJOR FACILITATOR SUPERFAMILY MULTIDRUG TRANSPORTER MFSC"/>
    <property type="match status" value="1"/>
</dbReference>
<feature type="transmembrane region" description="Helical" evidence="8">
    <location>
        <begin position="353"/>
        <end position="371"/>
    </location>
</feature>
<organism evidence="10 11">
    <name type="scientific">Corynebacterium evansiae</name>
    <dbReference type="NCBI Taxonomy" id="2913499"/>
    <lineage>
        <taxon>Bacteria</taxon>
        <taxon>Bacillati</taxon>
        <taxon>Actinomycetota</taxon>
        <taxon>Actinomycetes</taxon>
        <taxon>Mycobacteriales</taxon>
        <taxon>Corynebacteriaceae</taxon>
        <taxon>Corynebacterium</taxon>
    </lineage>
</organism>
<keyword evidence="11" id="KW-1185">Reference proteome</keyword>
<proteinExistence type="inferred from homology"/>
<feature type="transmembrane region" description="Helical" evidence="8">
    <location>
        <begin position="25"/>
        <end position="52"/>
    </location>
</feature>
<evidence type="ECO:0000256" key="3">
    <source>
        <dbReference type="ARBA" id="ARBA00022448"/>
    </source>
</evidence>
<feature type="domain" description="Major facilitator superfamily (MFS) profile" evidence="9">
    <location>
        <begin position="26"/>
        <end position="510"/>
    </location>
</feature>
<feature type="transmembrane region" description="Helical" evidence="8">
    <location>
        <begin position="122"/>
        <end position="142"/>
    </location>
</feature>
<dbReference type="GO" id="GO:0022857">
    <property type="term" value="F:transmembrane transporter activity"/>
    <property type="evidence" value="ECO:0007669"/>
    <property type="project" value="InterPro"/>
</dbReference>
<feature type="transmembrane region" description="Helical" evidence="8">
    <location>
        <begin position="180"/>
        <end position="199"/>
    </location>
</feature>
<dbReference type="PRINTS" id="PR01036">
    <property type="entry name" value="TCRTETB"/>
</dbReference>
<gene>
    <name evidence="10" type="ORF">L8V00_08025</name>
</gene>
<evidence type="ECO:0000259" key="9">
    <source>
        <dbReference type="PROSITE" id="PS50850"/>
    </source>
</evidence>
<comment type="caution">
    <text evidence="10">The sequence shown here is derived from an EMBL/GenBank/DDBJ whole genome shotgun (WGS) entry which is preliminary data.</text>
</comment>
<evidence type="ECO:0000256" key="8">
    <source>
        <dbReference type="SAM" id="Phobius"/>
    </source>
</evidence>
<dbReference type="EMBL" id="JAKMUT010000007">
    <property type="protein sequence ID" value="MCZ9290147.1"/>
    <property type="molecule type" value="Genomic_DNA"/>
</dbReference>
<feature type="transmembrane region" description="Helical" evidence="8">
    <location>
        <begin position="149"/>
        <end position="168"/>
    </location>
</feature>
<dbReference type="PANTHER" id="PTHR42718:SF9">
    <property type="entry name" value="MAJOR FACILITATOR SUPERFAMILY MULTIDRUG TRANSPORTER MFSC"/>
    <property type="match status" value="1"/>
</dbReference>
<feature type="transmembrane region" description="Helical" evidence="8">
    <location>
        <begin position="242"/>
        <end position="260"/>
    </location>
</feature>
<dbReference type="InterPro" id="IPR036259">
    <property type="entry name" value="MFS_trans_sf"/>
</dbReference>
<keyword evidence="5 8" id="KW-0812">Transmembrane</keyword>
<feature type="transmembrane region" description="Helical" evidence="8">
    <location>
        <begin position="436"/>
        <end position="457"/>
    </location>
</feature>
<dbReference type="InterPro" id="IPR011701">
    <property type="entry name" value="MFS"/>
</dbReference>
<keyword evidence="3" id="KW-0813">Transport</keyword>
<feature type="transmembrane region" description="Helical" evidence="8">
    <location>
        <begin position="324"/>
        <end position="341"/>
    </location>
</feature>
<dbReference type="AlphaFoldDB" id="A0A9X3LLF3"/>
<name>A0A9X3LLF3_9CORY</name>
<sequence length="521" mass="54457">MSDATNSDRAEHSVPPGEPAPGAKLLIGVLVAAAFVVILNETTLAVALPVLMGEFGVTADAAQWLTTAFMLTMAVVIPMTGYIMQRFRLRSIYATALTTFLVGTVLAAAAPTFPILLLARVVQASGTALVIPMLMTTIIRLVPINRRGAVFGLVSVVIAVAPALGPTFSGVVLEALGWRWIFILVAPLVLISLVAGLFLVKNFEEPSRPSLDVLSVFLSAFGFAGLVYGLAGLSELADGVPVQRLIILAAGAVILAVFFLRQRSLERSSKPGATPLLNLQPVRVREYNLSLGLLLFTFSMLFGFIILMPLYAQNVAGLSELKTGMVSLPGGLVMGLLGPAVGRAYDARGTRPLIIPGSILITIGMMGFAALEQTEHLFSWVGSGTWPAFVQLMLVTVVLNLGIALMMTPLMSNALAAVPDSLASHAQAILNTLQQVAGGAGTAIFVAVMTFASARYASSNAEELASLGATDPALAEAQVVGQGIHVAFLVAAFASVVLMVASAFLKLDAKDSAHPGAPREV</sequence>
<dbReference type="PROSITE" id="PS50850">
    <property type="entry name" value="MFS"/>
    <property type="match status" value="1"/>
</dbReference>
<dbReference type="SUPFAM" id="SSF103473">
    <property type="entry name" value="MFS general substrate transporter"/>
    <property type="match status" value="1"/>
</dbReference>
<comment type="subcellular location">
    <subcellularLocation>
        <location evidence="1">Cell membrane</location>
        <topology evidence="1">Multi-pass membrane protein</topology>
    </subcellularLocation>
</comment>
<evidence type="ECO:0000256" key="2">
    <source>
        <dbReference type="ARBA" id="ARBA00008537"/>
    </source>
</evidence>
<keyword evidence="7 8" id="KW-0472">Membrane</keyword>
<dbReference type="Proteomes" id="UP001146469">
    <property type="component" value="Unassembled WGS sequence"/>
</dbReference>
<accession>A0A9X3LLF3</accession>
<evidence type="ECO:0000313" key="10">
    <source>
        <dbReference type="EMBL" id="MCZ9290147.1"/>
    </source>
</evidence>
<feature type="transmembrane region" description="Helical" evidence="8">
    <location>
        <begin position="289"/>
        <end position="312"/>
    </location>
</feature>
<dbReference type="GO" id="GO:0005886">
    <property type="term" value="C:plasma membrane"/>
    <property type="evidence" value="ECO:0007669"/>
    <property type="project" value="UniProtKB-SubCell"/>
</dbReference>
<evidence type="ECO:0000256" key="1">
    <source>
        <dbReference type="ARBA" id="ARBA00004651"/>
    </source>
</evidence>
<feature type="transmembrane region" description="Helical" evidence="8">
    <location>
        <begin position="91"/>
        <end position="110"/>
    </location>
</feature>
<feature type="transmembrane region" description="Helical" evidence="8">
    <location>
        <begin position="484"/>
        <end position="505"/>
    </location>
</feature>
<dbReference type="InterPro" id="IPR004638">
    <property type="entry name" value="EmrB-like"/>
</dbReference>
<dbReference type="InterPro" id="IPR020846">
    <property type="entry name" value="MFS_dom"/>
</dbReference>
<evidence type="ECO:0000256" key="6">
    <source>
        <dbReference type="ARBA" id="ARBA00022989"/>
    </source>
</evidence>
<protein>
    <submittedName>
        <fullName evidence="10">DHA2 family efflux MFS transporter permease subunit</fullName>
    </submittedName>
</protein>
<evidence type="ECO:0000256" key="7">
    <source>
        <dbReference type="ARBA" id="ARBA00023136"/>
    </source>
</evidence>
<reference evidence="10" key="1">
    <citation type="submission" date="2022-02" db="EMBL/GenBank/DDBJ databases">
        <title>Corynebacterium sp. from urogenital microbiome.</title>
        <authorList>
            <person name="Cappelli E.A."/>
            <person name="Ribeiro T.G."/>
            <person name="Peixe L."/>
        </authorList>
    </citation>
    <scope>NUCLEOTIDE SEQUENCE</scope>
    <source>
        <strain evidence="10">C8Ua_174</strain>
    </source>
</reference>
<dbReference type="Gene3D" id="1.20.1720.10">
    <property type="entry name" value="Multidrug resistance protein D"/>
    <property type="match status" value="1"/>
</dbReference>
<dbReference type="NCBIfam" id="TIGR00711">
    <property type="entry name" value="efflux_EmrB"/>
    <property type="match status" value="1"/>
</dbReference>
<feature type="transmembrane region" description="Helical" evidence="8">
    <location>
        <begin position="211"/>
        <end position="230"/>
    </location>
</feature>
<comment type="similarity">
    <text evidence="2">Belongs to the major facilitator superfamily. EmrB family.</text>
</comment>
<feature type="transmembrane region" description="Helical" evidence="8">
    <location>
        <begin position="64"/>
        <end position="84"/>
    </location>
</feature>
<evidence type="ECO:0000313" key="11">
    <source>
        <dbReference type="Proteomes" id="UP001146469"/>
    </source>
</evidence>
<evidence type="ECO:0000256" key="5">
    <source>
        <dbReference type="ARBA" id="ARBA00022692"/>
    </source>
</evidence>
<dbReference type="Pfam" id="PF07690">
    <property type="entry name" value="MFS_1"/>
    <property type="match status" value="2"/>
</dbReference>
<keyword evidence="4" id="KW-1003">Cell membrane</keyword>
<keyword evidence="6 8" id="KW-1133">Transmembrane helix</keyword>
<evidence type="ECO:0000256" key="4">
    <source>
        <dbReference type="ARBA" id="ARBA00022475"/>
    </source>
</evidence>
<dbReference type="Gene3D" id="1.20.1250.20">
    <property type="entry name" value="MFS general substrate transporter like domains"/>
    <property type="match status" value="1"/>
</dbReference>